<proteinExistence type="predicted"/>
<evidence type="ECO:0000313" key="2">
    <source>
        <dbReference type="Proteomes" id="UP000824115"/>
    </source>
</evidence>
<evidence type="ECO:0000313" key="1">
    <source>
        <dbReference type="EMBL" id="HIZ86073.1"/>
    </source>
</evidence>
<dbReference type="AlphaFoldDB" id="A0A9D2K930"/>
<feature type="non-terminal residue" evidence="1">
    <location>
        <position position="122"/>
    </location>
</feature>
<name>A0A9D2K930_9BACT</name>
<reference evidence="1" key="2">
    <citation type="submission" date="2021-04" db="EMBL/GenBank/DDBJ databases">
        <authorList>
            <person name="Gilroy R."/>
        </authorList>
    </citation>
    <scope>NUCLEOTIDE SEQUENCE</scope>
    <source>
        <strain evidence="1">Gambia16-554</strain>
    </source>
</reference>
<protein>
    <submittedName>
        <fullName evidence="1">Uncharacterized protein</fullName>
    </submittedName>
</protein>
<dbReference type="EMBL" id="DXAW01000109">
    <property type="protein sequence ID" value="HIZ86073.1"/>
    <property type="molecule type" value="Genomic_DNA"/>
</dbReference>
<comment type="caution">
    <text evidence="1">The sequence shown here is derived from an EMBL/GenBank/DDBJ whole genome shotgun (WGS) entry which is preliminary data.</text>
</comment>
<accession>A0A9D2K930</accession>
<reference evidence="1" key="1">
    <citation type="journal article" date="2021" name="PeerJ">
        <title>Extensive microbial diversity within the chicken gut microbiome revealed by metagenomics and culture.</title>
        <authorList>
            <person name="Gilroy R."/>
            <person name="Ravi A."/>
            <person name="Getino M."/>
            <person name="Pursley I."/>
            <person name="Horton D.L."/>
            <person name="Alikhan N.F."/>
            <person name="Baker D."/>
            <person name="Gharbi K."/>
            <person name="Hall N."/>
            <person name="Watson M."/>
            <person name="Adriaenssens E.M."/>
            <person name="Foster-Nyarko E."/>
            <person name="Jarju S."/>
            <person name="Secka A."/>
            <person name="Antonio M."/>
            <person name="Oren A."/>
            <person name="Chaudhuri R.R."/>
            <person name="La Ragione R."/>
            <person name="Hildebrand F."/>
            <person name="Pallen M.J."/>
        </authorList>
    </citation>
    <scope>NUCLEOTIDE SEQUENCE</scope>
    <source>
        <strain evidence="1">Gambia16-554</strain>
    </source>
</reference>
<organism evidence="1 2">
    <name type="scientific">Candidatus Coprenecus stercoravium</name>
    <dbReference type="NCBI Taxonomy" id="2840735"/>
    <lineage>
        <taxon>Bacteria</taxon>
        <taxon>Pseudomonadati</taxon>
        <taxon>Bacteroidota</taxon>
        <taxon>Bacteroidia</taxon>
        <taxon>Bacteroidales</taxon>
        <taxon>Rikenellaceae</taxon>
        <taxon>Rikenellaceae incertae sedis</taxon>
        <taxon>Candidatus Coprenecus</taxon>
    </lineage>
</organism>
<gene>
    <name evidence="1" type="ORF">IAC04_06255</name>
</gene>
<dbReference type="Proteomes" id="UP000824115">
    <property type="component" value="Unassembled WGS sequence"/>
</dbReference>
<sequence length="122" mass="14419">MAATPIEDALELLTKENERYRLSQIGFFRDVSREAELLVSNFPPEEGESFQAWKRRSLREYYRLRGFSAFCRRSIDRQAFESIVMRLTDNHLRHIFRSSPRTETDKYLAPDSDTVSYAMTQT</sequence>